<proteinExistence type="predicted"/>
<comment type="caution">
    <text evidence="1">The sequence shown here is derived from an EMBL/GenBank/DDBJ whole genome shotgun (WGS) entry which is preliminary data.</text>
</comment>
<evidence type="ECO:0000313" key="1">
    <source>
        <dbReference type="EMBL" id="RLQ84708.1"/>
    </source>
</evidence>
<dbReference type="Proteomes" id="UP000282460">
    <property type="component" value="Unassembled WGS sequence"/>
</dbReference>
<evidence type="ECO:0000313" key="2">
    <source>
        <dbReference type="Proteomes" id="UP000282460"/>
    </source>
</evidence>
<dbReference type="OrthoDB" id="9771846at2"/>
<gene>
    <name evidence="1" type="ORF">D9V28_10460</name>
</gene>
<name>A0A3L7J282_9MICO</name>
<evidence type="ECO:0008006" key="3">
    <source>
        <dbReference type="Google" id="ProtNLM"/>
    </source>
</evidence>
<dbReference type="EMBL" id="RCWJ01000002">
    <property type="protein sequence ID" value="RLQ84708.1"/>
    <property type="molecule type" value="Genomic_DNA"/>
</dbReference>
<keyword evidence="2" id="KW-1185">Reference proteome</keyword>
<sequence>MPDIDHVLLTRFNVPSPGSERFIRTKPGWLEQRSLLFEQYCLPSVQHQTVKNLHWIIYFDPESPEWFKERVHQWSATGDFIPIYRSSVSREELIADLRSTVGRNRSQRLLTTNLDNDDGLATDFAARLQHAAAHPRRTALYLSDGLIMARDRAYRRVDRDNAFCSVIESWQDPITCWAEAHNMLGQLMPTTSIEGDPAWLQVVHGRNVSNRVLGRMVSPERFMHLFPGMLDSLPSPTAMTLLRENVVAAPARSAVNLIRTTTRKVVVRLFGRNGLNRLKNTLAAWKNVRTEAN</sequence>
<organism evidence="1 2">
    <name type="scientific">Mycetocola zhadangensis</name>
    <dbReference type="NCBI Taxonomy" id="1164595"/>
    <lineage>
        <taxon>Bacteria</taxon>
        <taxon>Bacillati</taxon>
        <taxon>Actinomycetota</taxon>
        <taxon>Actinomycetes</taxon>
        <taxon>Micrococcales</taxon>
        <taxon>Microbacteriaceae</taxon>
        <taxon>Mycetocola</taxon>
    </lineage>
</organism>
<accession>A0A3L7J282</accession>
<dbReference type="Pfam" id="PF11316">
    <property type="entry name" value="Rhamno_transf"/>
    <property type="match status" value="1"/>
</dbReference>
<reference evidence="1 2" key="1">
    <citation type="submission" date="2018-10" db="EMBL/GenBank/DDBJ databases">
        <authorList>
            <person name="Li J."/>
        </authorList>
    </citation>
    <scope>NUCLEOTIDE SEQUENCE [LARGE SCALE GENOMIC DNA]</scope>
    <source>
        <strain evidence="1 2">ZD1-4</strain>
    </source>
</reference>
<dbReference type="AlphaFoldDB" id="A0A3L7J282"/>
<dbReference type="InterPro" id="IPR021466">
    <property type="entry name" value="Put_rhamnosyl_transferase"/>
</dbReference>
<protein>
    <recommendedName>
        <fullName evidence="3">Rhamnosyltransferase</fullName>
    </recommendedName>
</protein>